<dbReference type="InterPro" id="IPR050772">
    <property type="entry name" value="Hydratase-Decarb/MhpD_sf"/>
</dbReference>
<gene>
    <name evidence="3" type="ORF">D8I35_07490</name>
</gene>
<feature type="domain" description="Fumarylacetoacetase-like C-terminal" evidence="2">
    <location>
        <begin position="90"/>
        <end position="252"/>
    </location>
</feature>
<evidence type="ECO:0000313" key="4">
    <source>
        <dbReference type="Proteomes" id="UP000278006"/>
    </source>
</evidence>
<dbReference type="PANTHER" id="PTHR30143:SF0">
    <property type="entry name" value="2-KETO-4-PENTENOATE HYDRATASE"/>
    <property type="match status" value="1"/>
</dbReference>
<sequence length="256" mass="27648">MTAQVEQMVQLLCAAREQGRQADASGLELTLQGADDAYAVQDAVAQRLAWWQKDAAPMHWKAGGPGRAAALVHAPLPPGGVWPSPADARHWPAHVHGIEAEIALRLGQAVTPAQAQHLDHAQATELVDAMAVAIELVDFRWQQQAGANEWLKLADLQSHGALVLGPWVPFEARDWQAQVCRVRIGSQPLIERQGTHSLQDPAWLLPQWLVHATQRFGTLAAGTVVTTGTWIGMPWAQPGDLVEASFDGIGSALVQL</sequence>
<dbReference type="EMBL" id="RDQO01000002">
    <property type="protein sequence ID" value="RMX06374.1"/>
    <property type="molecule type" value="Genomic_DNA"/>
</dbReference>
<dbReference type="InterPro" id="IPR036663">
    <property type="entry name" value="Fumarylacetoacetase_C_sf"/>
</dbReference>
<dbReference type="Pfam" id="PF01557">
    <property type="entry name" value="FAA_hydrolase"/>
    <property type="match status" value="1"/>
</dbReference>
<dbReference type="GO" id="GO:0005737">
    <property type="term" value="C:cytoplasm"/>
    <property type="evidence" value="ECO:0007669"/>
    <property type="project" value="TreeGrafter"/>
</dbReference>
<evidence type="ECO:0000313" key="3">
    <source>
        <dbReference type="EMBL" id="RMX06374.1"/>
    </source>
</evidence>
<dbReference type="RefSeq" id="WP_122227530.1">
    <property type="nucleotide sequence ID" value="NZ_RDQO01000002.1"/>
</dbReference>
<proteinExistence type="predicted"/>
<evidence type="ECO:0000256" key="1">
    <source>
        <dbReference type="ARBA" id="ARBA00023239"/>
    </source>
</evidence>
<dbReference type="Gene3D" id="3.90.850.10">
    <property type="entry name" value="Fumarylacetoacetase-like, C-terminal domain"/>
    <property type="match status" value="1"/>
</dbReference>
<dbReference type="OrthoDB" id="8689761at2"/>
<dbReference type="GO" id="GO:0008684">
    <property type="term" value="F:2-oxopent-4-enoate hydratase activity"/>
    <property type="evidence" value="ECO:0007669"/>
    <property type="project" value="TreeGrafter"/>
</dbReference>
<dbReference type="Proteomes" id="UP000278006">
    <property type="component" value="Unassembled WGS sequence"/>
</dbReference>
<keyword evidence="1" id="KW-0456">Lyase</keyword>
<reference evidence="3 4" key="1">
    <citation type="submission" date="2018-10" db="EMBL/GenBank/DDBJ databases">
        <title>Draft genome of Cortibacter populi DSM10536.</title>
        <authorList>
            <person name="Bernier A.-M."/>
            <person name="Bernard K."/>
        </authorList>
    </citation>
    <scope>NUCLEOTIDE SEQUENCE [LARGE SCALE GENOMIC DNA]</scope>
    <source>
        <strain evidence="3 4">DSM 105136</strain>
    </source>
</reference>
<accession>A0A3M6QTL8</accession>
<name>A0A3M6QTL8_9BURK</name>
<dbReference type="AlphaFoldDB" id="A0A3M6QTL8"/>
<comment type="caution">
    <text evidence="3">The sequence shown here is derived from an EMBL/GenBank/DDBJ whole genome shotgun (WGS) entry which is preliminary data.</text>
</comment>
<dbReference type="SUPFAM" id="SSF56529">
    <property type="entry name" value="FAH"/>
    <property type="match status" value="1"/>
</dbReference>
<dbReference type="PANTHER" id="PTHR30143">
    <property type="entry name" value="ACID HYDRATASE"/>
    <property type="match status" value="1"/>
</dbReference>
<dbReference type="InterPro" id="IPR011234">
    <property type="entry name" value="Fumarylacetoacetase-like_C"/>
</dbReference>
<keyword evidence="4" id="KW-1185">Reference proteome</keyword>
<evidence type="ECO:0000259" key="2">
    <source>
        <dbReference type="Pfam" id="PF01557"/>
    </source>
</evidence>
<protein>
    <submittedName>
        <fullName evidence="3">2-keto-4-pentenoate hydratase</fullName>
    </submittedName>
</protein>
<organism evidence="3 4">
    <name type="scientific">Corticibacter populi</name>
    <dbReference type="NCBI Taxonomy" id="1550736"/>
    <lineage>
        <taxon>Bacteria</taxon>
        <taxon>Pseudomonadati</taxon>
        <taxon>Pseudomonadota</taxon>
        <taxon>Betaproteobacteria</taxon>
        <taxon>Burkholderiales</taxon>
        <taxon>Comamonadaceae</taxon>
        <taxon>Corticibacter</taxon>
    </lineage>
</organism>